<protein>
    <submittedName>
        <fullName evidence="1">Uncharacterized protein</fullName>
    </submittedName>
</protein>
<organism evidence="1 2">
    <name type="scientific">Vespula maculifrons</name>
    <name type="common">Eastern yellow jacket</name>
    <name type="synonym">Wasp</name>
    <dbReference type="NCBI Taxonomy" id="7453"/>
    <lineage>
        <taxon>Eukaryota</taxon>
        <taxon>Metazoa</taxon>
        <taxon>Ecdysozoa</taxon>
        <taxon>Arthropoda</taxon>
        <taxon>Hexapoda</taxon>
        <taxon>Insecta</taxon>
        <taxon>Pterygota</taxon>
        <taxon>Neoptera</taxon>
        <taxon>Endopterygota</taxon>
        <taxon>Hymenoptera</taxon>
        <taxon>Apocrita</taxon>
        <taxon>Aculeata</taxon>
        <taxon>Vespoidea</taxon>
        <taxon>Vespidae</taxon>
        <taxon>Vespinae</taxon>
        <taxon>Vespula</taxon>
    </lineage>
</organism>
<gene>
    <name evidence="1" type="ORF">V1477_002990</name>
</gene>
<evidence type="ECO:0000313" key="2">
    <source>
        <dbReference type="Proteomes" id="UP001607303"/>
    </source>
</evidence>
<name>A0ABD2CW41_VESMC</name>
<dbReference type="AlphaFoldDB" id="A0ABD2CW41"/>
<accession>A0ABD2CW41</accession>
<reference evidence="1 2" key="1">
    <citation type="journal article" date="2024" name="Ann. Entomol. Soc. Am.">
        <title>Genomic analyses of the southern and eastern yellowjacket wasps (Hymenoptera: Vespidae) reveal evolutionary signatures of social life.</title>
        <authorList>
            <person name="Catto M.A."/>
            <person name="Caine P.B."/>
            <person name="Orr S.E."/>
            <person name="Hunt B.G."/>
            <person name="Goodisman M.A.D."/>
        </authorList>
    </citation>
    <scope>NUCLEOTIDE SEQUENCE [LARGE SCALE GENOMIC DNA]</scope>
    <source>
        <strain evidence="1">232</strain>
        <tissue evidence="1">Head and thorax</tissue>
    </source>
</reference>
<dbReference type="EMBL" id="JAYRBN010000030">
    <property type="protein sequence ID" value="KAL2748870.1"/>
    <property type="molecule type" value="Genomic_DNA"/>
</dbReference>
<proteinExistence type="predicted"/>
<evidence type="ECO:0000313" key="1">
    <source>
        <dbReference type="EMBL" id="KAL2748870.1"/>
    </source>
</evidence>
<comment type="caution">
    <text evidence="1">The sequence shown here is derived from an EMBL/GenBank/DDBJ whole genome shotgun (WGS) entry which is preliminary data.</text>
</comment>
<dbReference type="Proteomes" id="UP001607303">
    <property type="component" value="Unassembled WGS sequence"/>
</dbReference>
<sequence>MEMLVVTPIFRVLQITIENDEGHDKILGVFANNFSDMSSESEDIDHCKDDIESERSEVDCSDVVKALTVVMI</sequence>
<keyword evidence="2" id="KW-1185">Reference proteome</keyword>